<feature type="domain" description="Large ribosomal subunit protein bL12 C-terminal" evidence="5">
    <location>
        <begin position="61"/>
        <end position="127"/>
    </location>
</feature>
<reference evidence="7" key="1">
    <citation type="submission" date="2006-05" db="EMBL/GenBank/DDBJ databases">
        <title>Annotation of the draft genome assembly of Desulfuromonas acetoxidans DSM 684.</title>
        <authorList>
            <consortium name="US DOE Joint Genome Institute (JGI-ORNL)"/>
            <person name="Larimer F."/>
            <person name="Land M."/>
            <person name="Hauser L."/>
        </authorList>
    </citation>
    <scope>NUCLEOTIDE SEQUENCE [LARGE SCALE GENOMIC DNA]</scope>
    <source>
        <strain evidence="7">DSM 684</strain>
    </source>
</reference>
<keyword evidence="2 4" id="KW-0689">Ribosomal protein</keyword>
<feature type="domain" description="Large ribosomal subunit protein bL12 oligomerization" evidence="6">
    <location>
        <begin position="5"/>
        <end position="51"/>
    </location>
</feature>
<dbReference type="NCBIfam" id="TIGR00855">
    <property type="entry name" value="L12"/>
    <property type="match status" value="1"/>
</dbReference>
<reference evidence="7" key="2">
    <citation type="submission" date="2006-05" db="EMBL/GenBank/DDBJ databases">
        <title>Sequencing of the draft genome and assembly of Desulfuromonas acetoxidans DSM 684.</title>
        <authorList>
            <consortium name="US DOE Joint Genome Institute (JGI-PGF)"/>
            <person name="Copeland A."/>
            <person name="Lucas S."/>
            <person name="Lapidus A."/>
            <person name="Barry K."/>
            <person name="Detter J.C."/>
            <person name="Glavina del Rio T."/>
            <person name="Hammon N."/>
            <person name="Israni S."/>
            <person name="Dalin E."/>
            <person name="Tice H."/>
            <person name="Bruce D."/>
            <person name="Pitluck S."/>
            <person name="Richardson P."/>
        </authorList>
    </citation>
    <scope>NUCLEOTIDE SEQUENCE [LARGE SCALE GENOMIC DNA]</scope>
    <source>
        <strain evidence="7">DSM 684</strain>
    </source>
</reference>
<dbReference type="Gene3D" id="3.30.1390.10">
    <property type="match status" value="1"/>
</dbReference>
<dbReference type="CDD" id="cd00387">
    <property type="entry name" value="Ribosomal_L7_L12"/>
    <property type="match status" value="1"/>
</dbReference>
<evidence type="ECO:0000313" key="7">
    <source>
        <dbReference type="EMBL" id="EAT14840.1"/>
    </source>
</evidence>
<evidence type="ECO:0000256" key="2">
    <source>
        <dbReference type="ARBA" id="ARBA00022980"/>
    </source>
</evidence>
<dbReference type="EMBL" id="AAEW02000016">
    <property type="protein sequence ID" value="EAT14840.1"/>
    <property type="molecule type" value="Genomic_DNA"/>
</dbReference>
<comment type="subunit">
    <text evidence="4">Homodimer. Part of the ribosomal stalk of the 50S ribosomal subunit. Forms a multimeric L10(L12)X complex, where L10 forms an elongated spine to which 2 to 4 L12 dimers bind in a sequential fashion. Binds GTP-bound translation factors.</text>
</comment>
<accession>Q1JXF2</accession>
<sequence length="127" mass="13185">MADITKEQVIEFIENMSVLELSELVKELEDKFGVSAAAPVAVAAAGPAGDAGAAAEEKTEFDVVLTGAGDKKINVIKVVRSVTGLGLKEAKEMVDGAPSTVKEAAAKEEAEDIKKQLEEAGASVELK</sequence>
<gene>
    <name evidence="4" type="primary">rplL</name>
    <name evidence="7" type="ORF">Dace_0848</name>
</gene>
<name>Q1JXF2_DESA6</name>
<evidence type="ECO:0000256" key="4">
    <source>
        <dbReference type="HAMAP-Rule" id="MF_00368"/>
    </source>
</evidence>
<dbReference type="Proteomes" id="UP000005695">
    <property type="component" value="Unassembled WGS sequence"/>
</dbReference>
<dbReference type="FunFam" id="1.20.5.710:FF:000008">
    <property type="entry name" value="50S ribosomal protein L7/L12"/>
    <property type="match status" value="1"/>
</dbReference>
<dbReference type="InterPro" id="IPR000206">
    <property type="entry name" value="Ribosomal_bL12"/>
</dbReference>
<protein>
    <recommendedName>
        <fullName evidence="4">Large ribosomal subunit protein bL12</fullName>
    </recommendedName>
</protein>
<evidence type="ECO:0000259" key="5">
    <source>
        <dbReference type="Pfam" id="PF00542"/>
    </source>
</evidence>
<dbReference type="Gene3D" id="1.20.5.710">
    <property type="entry name" value="Single helix bin"/>
    <property type="match status" value="1"/>
</dbReference>
<dbReference type="Pfam" id="PF00542">
    <property type="entry name" value="Ribosomal_L12"/>
    <property type="match status" value="1"/>
</dbReference>
<dbReference type="Pfam" id="PF16320">
    <property type="entry name" value="Ribosomal_L12_N"/>
    <property type="match status" value="1"/>
</dbReference>
<dbReference type="GO" id="GO:0003735">
    <property type="term" value="F:structural constituent of ribosome"/>
    <property type="evidence" value="ECO:0007669"/>
    <property type="project" value="InterPro"/>
</dbReference>
<comment type="function">
    <text evidence="4">Forms part of the ribosomal stalk which helps the ribosome interact with GTP-bound translation factors. Is thus essential for accurate translation.</text>
</comment>
<evidence type="ECO:0000313" key="8">
    <source>
        <dbReference type="Proteomes" id="UP000005695"/>
    </source>
</evidence>
<keyword evidence="3 4" id="KW-0687">Ribonucleoprotein</keyword>
<keyword evidence="8" id="KW-1185">Reference proteome</keyword>
<dbReference type="AlphaFoldDB" id="Q1JXF2"/>
<comment type="similarity">
    <text evidence="1 4">Belongs to the bacterial ribosomal protein bL12 family.</text>
</comment>
<dbReference type="InterPro" id="IPR013823">
    <property type="entry name" value="Ribosomal_bL12_C"/>
</dbReference>
<dbReference type="GO" id="GO:0022625">
    <property type="term" value="C:cytosolic large ribosomal subunit"/>
    <property type="evidence" value="ECO:0007669"/>
    <property type="project" value="TreeGrafter"/>
</dbReference>
<dbReference type="HAMAP" id="MF_00368">
    <property type="entry name" value="Ribosomal_bL12"/>
    <property type="match status" value="1"/>
</dbReference>
<dbReference type="InterPro" id="IPR014719">
    <property type="entry name" value="Ribosomal_bL12_C/ClpS-like"/>
</dbReference>
<proteinExistence type="inferred from homology"/>
<dbReference type="GO" id="GO:0006412">
    <property type="term" value="P:translation"/>
    <property type="evidence" value="ECO:0007669"/>
    <property type="project" value="UniProtKB-UniRule"/>
</dbReference>
<evidence type="ECO:0000256" key="3">
    <source>
        <dbReference type="ARBA" id="ARBA00023274"/>
    </source>
</evidence>
<dbReference type="OrthoDB" id="9811748at2"/>
<organism evidence="7 8">
    <name type="scientific">Desulfuromonas acetoxidans (strain DSM 684 / 11070)</name>
    <dbReference type="NCBI Taxonomy" id="281689"/>
    <lineage>
        <taxon>Bacteria</taxon>
        <taxon>Pseudomonadati</taxon>
        <taxon>Thermodesulfobacteriota</taxon>
        <taxon>Desulfuromonadia</taxon>
        <taxon>Desulfuromonadales</taxon>
        <taxon>Desulfuromonadaceae</taxon>
        <taxon>Desulfuromonas</taxon>
    </lineage>
</organism>
<dbReference type="FunFam" id="3.30.1390.10:FF:000001">
    <property type="entry name" value="50S ribosomal protein L7/L12"/>
    <property type="match status" value="1"/>
</dbReference>
<dbReference type="SUPFAM" id="SSF48300">
    <property type="entry name" value="Ribosomal protein L7/12, oligomerisation (N-terminal) domain"/>
    <property type="match status" value="1"/>
</dbReference>
<dbReference type="RefSeq" id="WP_006001908.1">
    <property type="nucleotide sequence ID" value="NZ_AAEW02000016.1"/>
</dbReference>
<dbReference type="InterPro" id="IPR036235">
    <property type="entry name" value="Ribosomal_bL12_oligo_N_sf"/>
</dbReference>
<evidence type="ECO:0000256" key="1">
    <source>
        <dbReference type="ARBA" id="ARBA00007197"/>
    </source>
</evidence>
<dbReference type="SUPFAM" id="SSF54736">
    <property type="entry name" value="ClpS-like"/>
    <property type="match status" value="1"/>
</dbReference>
<dbReference type="InterPro" id="IPR008932">
    <property type="entry name" value="Ribosomal_bL12_oligo"/>
</dbReference>
<comment type="caution">
    <text evidence="7">The sequence shown here is derived from an EMBL/GenBank/DDBJ whole genome shotgun (WGS) entry which is preliminary data.</text>
</comment>
<dbReference type="PANTHER" id="PTHR45987">
    <property type="entry name" value="39S RIBOSOMAL PROTEIN L12"/>
    <property type="match status" value="1"/>
</dbReference>
<dbReference type="GO" id="GO:0003729">
    <property type="term" value="F:mRNA binding"/>
    <property type="evidence" value="ECO:0007669"/>
    <property type="project" value="TreeGrafter"/>
</dbReference>
<evidence type="ECO:0000259" key="6">
    <source>
        <dbReference type="Pfam" id="PF16320"/>
    </source>
</evidence>
<dbReference type="PANTHER" id="PTHR45987:SF4">
    <property type="entry name" value="LARGE RIBOSOMAL SUBUNIT PROTEIN BL12M"/>
    <property type="match status" value="1"/>
</dbReference>